<dbReference type="KEGG" id="dalk:DSCA_25800"/>
<dbReference type="InterPro" id="IPR001638">
    <property type="entry name" value="Solute-binding_3/MltF_N"/>
</dbReference>
<keyword evidence="1 2" id="KW-0732">Signal</keyword>
<dbReference type="OrthoDB" id="6192933at2"/>
<feature type="domain" description="Solute-binding protein family 3/N-terminal" evidence="3">
    <location>
        <begin position="36"/>
        <end position="258"/>
    </location>
</feature>
<dbReference type="PANTHER" id="PTHR35936">
    <property type="entry name" value="MEMBRANE-BOUND LYTIC MUREIN TRANSGLYCOSYLASE F"/>
    <property type="match status" value="1"/>
</dbReference>
<proteinExistence type="predicted"/>
<evidence type="ECO:0000313" key="5">
    <source>
        <dbReference type="EMBL" id="BBO68650.1"/>
    </source>
</evidence>
<feature type="signal peptide" evidence="2">
    <location>
        <begin position="1"/>
        <end position="25"/>
    </location>
</feature>
<evidence type="ECO:0000313" key="6">
    <source>
        <dbReference type="Proteomes" id="UP000427906"/>
    </source>
</evidence>
<dbReference type="Gene3D" id="3.40.190.10">
    <property type="entry name" value="Periplasmic binding protein-like II"/>
    <property type="match status" value="2"/>
</dbReference>
<protein>
    <submittedName>
        <fullName evidence="5">Amino acid ABC transporter substrate-binding protein</fullName>
    </submittedName>
</protein>
<dbReference type="PANTHER" id="PTHR35936:SF38">
    <property type="entry name" value="GLUTAMINE-BINDING PERIPLASMIC PROTEIN"/>
    <property type="match status" value="1"/>
</dbReference>
<dbReference type="AlphaFoldDB" id="A0A5K7YKF1"/>
<keyword evidence="6" id="KW-1185">Reference proteome</keyword>
<feature type="domain" description="Ionotropic glutamate receptor C-terminal" evidence="4">
    <location>
        <begin position="36"/>
        <end position="257"/>
    </location>
</feature>
<accession>A0A5K7YKF1</accession>
<dbReference type="SMART" id="SM00079">
    <property type="entry name" value="PBPe"/>
    <property type="match status" value="1"/>
</dbReference>
<name>A0A5K7YKF1_9BACT</name>
<evidence type="ECO:0000259" key="3">
    <source>
        <dbReference type="SMART" id="SM00062"/>
    </source>
</evidence>
<dbReference type="GO" id="GO:0016020">
    <property type="term" value="C:membrane"/>
    <property type="evidence" value="ECO:0007669"/>
    <property type="project" value="InterPro"/>
</dbReference>
<dbReference type="Pfam" id="PF00497">
    <property type="entry name" value="SBP_bac_3"/>
    <property type="match status" value="1"/>
</dbReference>
<gene>
    <name evidence="5" type="ORF">DSCA_25800</name>
</gene>
<evidence type="ECO:0000256" key="1">
    <source>
        <dbReference type="ARBA" id="ARBA00022729"/>
    </source>
</evidence>
<dbReference type="EMBL" id="AP021874">
    <property type="protein sequence ID" value="BBO68650.1"/>
    <property type="molecule type" value="Genomic_DNA"/>
</dbReference>
<evidence type="ECO:0000256" key="2">
    <source>
        <dbReference type="SAM" id="SignalP"/>
    </source>
</evidence>
<reference evidence="5 6" key="1">
    <citation type="submission" date="2019-11" db="EMBL/GenBank/DDBJ databases">
        <title>Comparative genomics of hydrocarbon-degrading Desulfosarcina strains.</title>
        <authorList>
            <person name="Watanabe M."/>
            <person name="Kojima H."/>
            <person name="Fukui M."/>
        </authorList>
    </citation>
    <scope>NUCLEOTIDE SEQUENCE [LARGE SCALE GENOMIC DNA]</scope>
    <source>
        <strain evidence="5 6">PL12</strain>
    </source>
</reference>
<dbReference type="Proteomes" id="UP000427906">
    <property type="component" value="Chromosome"/>
</dbReference>
<sequence length="264" mass="29004">MKKFKFVSVLAAAVLVLGSWGMASAGTLDEISKRGEIRIACQTQGAPFSFVDRNGDRTGSSVELCNLIAKEMGVKVKYLNYDWDGLTPALLSKKADMLAADMTPTLKRAMRIAFTDPYMYVGSVVFVKQDSPIKTLEDIKAGTKMAVLLGSTGESDARKVFPDAKYKTYKGGGPLLINAVIAGHVEAAVNDGSSVRSQISNFPPNSVRILEGQLSRSPLAFAVRYDSPDLKNWLNLFFLHKKLDGSLDENLDYWVNSLDWKKDH</sequence>
<dbReference type="SUPFAM" id="SSF53850">
    <property type="entry name" value="Periplasmic binding protein-like II"/>
    <property type="match status" value="1"/>
</dbReference>
<dbReference type="SMART" id="SM00062">
    <property type="entry name" value="PBPb"/>
    <property type="match status" value="1"/>
</dbReference>
<dbReference type="GO" id="GO:0015276">
    <property type="term" value="F:ligand-gated monoatomic ion channel activity"/>
    <property type="evidence" value="ECO:0007669"/>
    <property type="project" value="InterPro"/>
</dbReference>
<dbReference type="RefSeq" id="WP_155316785.1">
    <property type="nucleotide sequence ID" value="NZ_AP021874.1"/>
</dbReference>
<dbReference type="InterPro" id="IPR001320">
    <property type="entry name" value="Iontro_rcpt_C"/>
</dbReference>
<evidence type="ECO:0000259" key="4">
    <source>
        <dbReference type="SMART" id="SM00079"/>
    </source>
</evidence>
<feature type="chain" id="PRO_5024354178" evidence="2">
    <location>
        <begin position="26"/>
        <end position="264"/>
    </location>
</feature>
<organism evidence="5 6">
    <name type="scientific">Desulfosarcina alkanivorans</name>
    <dbReference type="NCBI Taxonomy" id="571177"/>
    <lineage>
        <taxon>Bacteria</taxon>
        <taxon>Pseudomonadati</taxon>
        <taxon>Thermodesulfobacteriota</taxon>
        <taxon>Desulfobacteria</taxon>
        <taxon>Desulfobacterales</taxon>
        <taxon>Desulfosarcinaceae</taxon>
        <taxon>Desulfosarcina</taxon>
    </lineage>
</organism>
<dbReference type="CDD" id="cd13530">
    <property type="entry name" value="PBP2_peptides_like"/>
    <property type="match status" value="1"/>
</dbReference>